<keyword evidence="2" id="KW-1185">Reference proteome</keyword>
<evidence type="ECO:0000313" key="2">
    <source>
        <dbReference type="Proteomes" id="UP000199636"/>
    </source>
</evidence>
<gene>
    <name evidence="1" type="ORF">SAMN05216272_12112</name>
</gene>
<organism evidence="1 2">
    <name type="scientific">Pseudomonas panipatensis</name>
    <dbReference type="NCBI Taxonomy" id="428992"/>
    <lineage>
        <taxon>Bacteria</taxon>
        <taxon>Pseudomonadati</taxon>
        <taxon>Pseudomonadota</taxon>
        <taxon>Gammaproteobacteria</taxon>
        <taxon>Pseudomonadales</taxon>
        <taxon>Pseudomonadaceae</taxon>
        <taxon>Pseudomonas</taxon>
    </lineage>
</organism>
<dbReference type="Pfam" id="PF13481">
    <property type="entry name" value="AAA_25"/>
    <property type="match status" value="1"/>
</dbReference>
<evidence type="ECO:0000313" key="1">
    <source>
        <dbReference type="EMBL" id="SDI76172.1"/>
    </source>
</evidence>
<dbReference type="AlphaFoldDB" id="A0A1G8N7J1"/>
<accession>A0A1G8N7J1</accession>
<dbReference type="SUPFAM" id="SSF52540">
    <property type="entry name" value="P-loop containing nucleoside triphosphate hydrolases"/>
    <property type="match status" value="1"/>
</dbReference>
<dbReference type="RefSeq" id="WP_090268477.1">
    <property type="nucleotide sequence ID" value="NZ_FNDS01000021.1"/>
</dbReference>
<dbReference type="Gene3D" id="3.40.50.300">
    <property type="entry name" value="P-loop containing nucleotide triphosphate hydrolases"/>
    <property type="match status" value="1"/>
</dbReference>
<dbReference type="InterPro" id="IPR027417">
    <property type="entry name" value="P-loop_NTPase"/>
</dbReference>
<dbReference type="EMBL" id="FNDS01000021">
    <property type="protein sequence ID" value="SDI76172.1"/>
    <property type="molecule type" value="Genomic_DNA"/>
</dbReference>
<protein>
    <submittedName>
        <fullName evidence="1">AAA domain-containing protein</fullName>
    </submittedName>
</protein>
<reference evidence="2" key="1">
    <citation type="submission" date="2016-10" db="EMBL/GenBank/DDBJ databases">
        <authorList>
            <person name="Varghese N."/>
            <person name="Submissions S."/>
        </authorList>
    </citation>
    <scope>NUCLEOTIDE SEQUENCE [LARGE SCALE GENOMIC DNA]</scope>
    <source>
        <strain evidence="2">CCM 7469</strain>
    </source>
</reference>
<dbReference type="OrthoDB" id="8477405at2"/>
<dbReference type="STRING" id="428992.SAMN05216272_12112"/>
<sequence length="327" mass="36509">MVKHDYSSLISGAAVSCMLSAAQAKIDWLFEGLIEDDRDKGHQWLISGEPKSGKSRLVLQLAIAAAEGKSFLEFCAKKRSRVLYFNFELSKGVIGRRALEFFGGDEQRMRGCEGWLYVVNEWSFVDVLDKECFEHLKGFVESVQPDLVIWDVLKRMSHVDENSNVEMTRVMHAIREISAKRTHLIVHHARKEQFSRNAGARGLRGASAIHAEADGVISIAEMGAGHTLEFSVRSIPSLDGVRLLSNGISFQIEPEQPPVEKQGMNLEIAFEGKEWLCRKEILGEVNAQLGLAESAADRMLELYVNTGLLAKKKEGRKVFYSLVSKAA</sequence>
<dbReference type="Proteomes" id="UP000199636">
    <property type="component" value="Unassembled WGS sequence"/>
</dbReference>
<dbReference type="PROSITE" id="PS51257">
    <property type="entry name" value="PROKAR_LIPOPROTEIN"/>
    <property type="match status" value="1"/>
</dbReference>
<proteinExistence type="predicted"/>
<name>A0A1G8N7J1_9PSED</name>